<dbReference type="EMBL" id="FMIA01000002">
    <property type="protein sequence ID" value="SCL49259.1"/>
    <property type="molecule type" value="Genomic_DNA"/>
</dbReference>
<dbReference type="STRING" id="683228.GA0070617_1126"/>
<accession>A0A1C6U5Y4</accession>
<sequence length="323" mass="35968">MPVSVYHPAILPGAAGSVGTVVAFRPAVPGRETSYRPPSVSTMVDDVAAEVRRLRTEEQLSVPQIRARTGLGRNRVHELLRGVPPPDWTRRPNARDDLRAEAEALRAEGRTVPEIATHLGVSKSTAHTWVAHIPLPLDGPAAERRRAHARQMNEARWARYEKDREAARVDVRERAAEVVGVLSERDLLLLGAAIYWCEGTKSKPWRRDDRLQFVNTDPGLLSIFLAFLAACSVARTVPAYRVSIHESADAEVAARWWAARLDLPIGRFQRPTLKKHNPKTVRRNVGGSYHGCLVITVPNSSELYWRVEGMIARLFRISGGASR</sequence>
<keyword evidence="2" id="KW-1185">Reference proteome</keyword>
<protein>
    <submittedName>
        <fullName evidence="1">Homeodomain-like domain-containing protein</fullName>
    </submittedName>
</protein>
<dbReference type="GO" id="GO:0003677">
    <property type="term" value="F:DNA binding"/>
    <property type="evidence" value="ECO:0007669"/>
    <property type="project" value="UniProtKB-KW"/>
</dbReference>
<reference evidence="1 2" key="1">
    <citation type="submission" date="2016-06" db="EMBL/GenBank/DDBJ databases">
        <authorList>
            <person name="Kjaerup R.B."/>
            <person name="Dalgaard T.S."/>
            <person name="Juul-Madsen H.R."/>
        </authorList>
    </citation>
    <scope>NUCLEOTIDE SEQUENCE [LARGE SCALE GENOMIC DNA]</scope>
    <source>
        <strain evidence="1 2">DSM 45577</strain>
    </source>
</reference>
<dbReference type="Pfam" id="PF13384">
    <property type="entry name" value="HTH_23"/>
    <property type="match status" value="1"/>
</dbReference>
<organism evidence="1 2">
    <name type="scientific">Micromonospora yangpuensis</name>
    <dbReference type="NCBI Taxonomy" id="683228"/>
    <lineage>
        <taxon>Bacteria</taxon>
        <taxon>Bacillati</taxon>
        <taxon>Actinomycetota</taxon>
        <taxon>Actinomycetes</taxon>
        <taxon>Micromonosporales</taxon>
        <taxon>Micromonosporaceae</taxon>
        <taxon>Micromonospora</taxon>
    </lineage>
</organism>
<name>A0A1C6U5Y4_9ACTN</name>
<gene>
    <name evidence="1" type="ORF">GA0070617_1126</name>
</gene>
<dbReference type="AlphaFoldDB" id="A0A1C6U5Y4"/>
<evidence type="ECO:0000313" key="1">
    <source>
        <dbReference type="EMBL" id="SCL49259.1"/>
    </source>
</evidence>
<evidence type="ECO:0000313" key="2">
    <source>
        <dbReference type="Proteomes" id="UP000198937"/>
    </source>
</evidence>
<keyword evidence="1" id="KW-0371">Homeobox</keyword>
<dbReference type="Proteomes" id="UP000198937">
    <property type="component" value="Unassembled WGS sequence"/>
</dbReference>
<keyword evidence="1" id="KW-0238">DNA-binding</keyword>
<proteinExistence type="predicted"/>